<evidence type="ECO:0000313" key="6">
    <source>
        <dbReference type="EMBL" id="KAJ8315495.1"/>
    </source>
</evidence>
<evidence type="ECO:0000256" key="3">
    <source>
        <dbReference type="ARBA" id="ARBA00022833"/>
    </source>
</evidence>
<accession>A0ABQ9FIH2</accession>
<dbReference type="Pfam" id="PF00653">
    <property type="entry name" value="BIR"/>
    <property type="match status" value="1"/>
</dbReference>
<organism evidence="6 7">
    <name type="scientific">Tegillarca granosa</name>
    <name type="common">Malaysian cockle</name>
    <name type="synonym">Anadara granosa</name>
    <dbReference type="NCBI Taxonomy" id="220873"/>
    <lineage>
        <taxon>Eukaryota</taxon>
        <taxon>Metazoa</taxon>
        <taxon>Spiralia</taxon>
        <taxon>Lophotrochozoa</taxon>
        <taxon>Mollusca</taxon>
        <taxon>Bivalvia</taxon>
        <taxon>Autobranchia</taxon>
        <taxon>Pteriomorphia</taxon>
        <taxon>Arcoida</taxon>
        <taxon>Arcoidea</taxon>
        <taxon>Arcidae</taxon>
        <taxon>Tegillarca</taxon>
    </lineage>
</organism>
<evidence type="ECO:0000256" key="2">
    <source>
        <dbReference type="ARBA" id="ARBA00022771"/>
    </source>
</evidence>
<comment type="similarity">
    <text evidence="1">Belongs to the IAP family.</text>
</comment>
<dbReference type="PANTHER" id="PTHR10044">
    <property type="entry name" value="INHIBITOR OF APOPTOSIS"/>
    <property type="match status" value="1"/>
</dbReference>
<reference evidence="6 7" key="1">
    <citation type="submission" date="2022-12" db="EMBL/GenBank/DDBJ databases">
        <title>Chromosome-level genome of Tegillarca granosa.</title>
        <authorList>
            <person name="Kim J."/>
        </authorList>
    </citation>
    <scope>NUCLEOTIDE SEQUENCE [LARGE SCALE GENOMIC DNA]</scope>
    <source>
        <strain evidence="6">Teg-2019</strain>
        <tissue evidence="6">Adductor muscle</tissue>
    </source>
</reference>
<keyword evidence="2 4" id="KW-0479">Metal-binding</keyword>
<keyword evidence="2 4" id="KW-0863">Zinc-finger</keyword>
<protein>
    <recommendedName>
        <fullName evidence="5">RING-type domain-containing protein</fullName>
    </recommendedName>
</protein>
<keyword evidence="7" id="KW-1185">Reference proteome</keyword>
<dbReference type="SUPFAM" id="SSF57924">
    <property type="entry name" value="Inhibitor of apoptosis (IAP) repeat"/>
    <property type="match status" value="1"/>
</dbReference>
<dbReference type="CDD" id="cd00022">
    <property type="entry name" value="BIR"/>
    <property type="match status" value="1"/>
</dbReference>
<dbReference type="Gene3D" id="3.30.40.10">
    <property type="entry name" value="Zinc/RING finger domain, C3HC4 (zinc finger)"/>
    <property type="match status" value="1"/>
</dbReference>
<dbReference type="InterPro" id="IPR013083">
    <property type="entry name" value="Znf_RING/FYVE/PHD"/>
</dbReference>
<dbReference type="Proteomes" id="UP001217089">
    <property type="component" value="Unassembled WGS sequence"/>
</dbReference>
<evidence type="ECO:0000259" key="5">
    <source>
        <dbReference type="PROSITE" id="PS50089"/>
    </source>
</evidence>
<feature type="domain" description="RING-type" evidence="5">
    <location>
        <begin position="294"/>
        <end position="329"/>
    </location>
</feature>
<sequence length="341" mass="38646">MFTAKNFVFVRVMHCARTNHVERFSNVDHNMNRHFCNHGNALFTNLGTSYTSSNGLFPNISTEKPKYSKFAIKSVRISSFRTFPGNHTQTATQLAEAGFFYSGKDDVVYCFFCGQGLRSWDSEDEPWIEHAKWSPQCQYIKDVKGIEFIYKVQEAQSDPDLMDVLVQNGSSTNQGDRIPTDFLMETVAAQSVMKTGYSRAIVAKAVDIYLKQNGSTDFKGENLMNIILDLEDGLIKYEEIITSCDRVKISENFDVHNIGSLNEDQPDMEIDGETTLDLDFLKNENTKLKERTICRQCKVETVSIVFLPCGHLCCCSNCAPDLDHCPKCKQFIKATVKTFLT</sequence>
<name>A0ABQ9FIH2_TEGGR</name>
<dbReference type="EMBL" id="JARBDR010000337">
    <property type="protein sequence ID" value="KAJ8315495.1"/>
    <property type="molecule type" value="Genomic_DNA"/>
</dbReference>
<gene>
    <name evidence="6" type="ORF">KUTeg_007645</name>
</gene>
<dbReference type="Pfam" id="PF13920">
    <property type="entry name" value="zf-C3HC4_3"/>
    <property type="match status" value="1"/>
</dbReference>
<dbReference type="InterPro" id="IPR001370">
    <property type="entry name" value="BIR_rpt"/>
</dbReference>
<dbReference type="InterPro" id="IPR001841">
    <property type="entry name" value="Znf_RING"/>
</dbReference>
<evidence type="ECO:0000256" key="1">
    <source>
        <dbReference type="ARBA" id="ARBA00006672"/>
    </source>
</evidence>
<dbReference type="PROSITE" id="PS50143">
    <property type="entry name" value="BIR_REPEAT_2"/>
    <property type="match status" value="1"/>
</dbReference>
<evidence type="ECO:0000256" key="4">
    <source>
        <dbReference type="PROSITE-ProRule" id="PRU00175"/>
    </source>
</evidence>
<dbReference type="SMART" id="SM00238">
    <property type="entry name" value="BIR"/>
    <property type="match status" value="1"/>
</dbReference>
<evidence type="ECO:0000313" key="7">
    <source>
        <dbReference type="Proteomes" id="UP001217089"/>
    </source>
</evidence>
<dbReference type="PROSITE" id="PS50089">
    <property type="entry name" value="ZF_RING_2"/>
    <property type="match status" value="1"/>
</dbReference>
<comment type="caution">
    <text evidence="6">The sequence shown here is derived from an EMBL/GenBank/DDBJ whole genome shotgun (WGS) entry which is preliminary data.</text>
</comment>
<dbReference type="PROSITE" id="PS01282">
    <property type="entry name" value="BIR_REPEAT_1"/>
    <property type="match status" value="1"/>
</dbReference>
<dbReference type="InterPro" id="IPR050784">
    <property type="entry name" value="IAP"/>
</dbReference>
<keyword evidence="3" id="KW-0862">Zinc</keyword>
<proteinExistence type="inferred from homology"/>
<dbReference type="PANTHER" id="PTHR10044:SF139">
    <property type="entry name" value="DEATH-ASSOCIATED INHIBITOR OF APOPTOSIS 2"/>
    <property type="match status" value="1"/>
</dbReference>
<dbReference type="Gene3D" id="1.10.1170.10">
    <property type="entry name" value="Inhibitor Of Apoptosis Protein (2mihbC-IAP-1), Chain A"/>
    <property type="match status" value="1"/>
</dbReference>